<dbReference type="EMBL" id="CP015867">
    <property type="protein sequence ID" value="ANJ12007.1"/>
    <property type="molecule type" value="Genomic_DNA"/>
</dbReference>
<geneLocation type="plasmid" evidence="2">
    <name>pspa1</name>
</geneLocation>
<dbReference type="Proteomes" id="UP000078468">
    <property type="component" value="Plasmid pspa1"/>
</dbReference>
<evidence type="ECO:0000313" key="2">
    <source>
        <dbReference type="Proteomes" id="UP000078468"/>
    </source>
</evidence>
<gene>
    <name evidence="1" type="ORF">Spa2297_33485</name>
</gene>
<dbReference type="GeneID" id="91309825"/>
<dbReference type="InterPro" id="IPR000073">
    <property type="entry name" value="AB_hydrolase_1"/>
</dbReference>
<sequence>MINRRTFSKAVGLGTGAAAVSLAGLQAGARAATGAGEAGHGRGGDKAAPTVPAVPPGTHTSFDRIKQVRAGILDVGYAEAGPAHGPVVICLHGWPYDIHSFVDVAPLLAAQGYRVIVPFLRGHGTTRFLSARAFRNAQQSAIALDIIALMDALKIDHALLAGFDWGTRTADIIAALWPERVKGLVSVSGYIITNVGAQKQPIPPKAEYAWWYQYYFATERGRLAMENKADRHDLCRLVWDTVSPTWDFDDATFERTAAAFENPDYAAIVIHNYRWRLGLADGEARYERYERKLAARPVIGVPTITLDAERDPFTAPGDGASYRDRFTGKYAHRTLTGIGHNLPQEAPTAFAQAVVDVDHL</sequence>
<evidence type="ECO:0000313" key="1">
    <source>
        <dbReference type="EMBL" id="ANJ12007.1"/>
    </source>
</evidence>
<dbReference type="Pfam" id="PF00561">
    <property type="entry name" value="Abhydrolase_1"/>
    <property type="match status" value="1"/>
</dbReference>
<reference evidence="1 2" key="1">
    <citation type="submission" date="2016-05" db="EMBL/GenBank/DDBJ databases">
        <title>Non-Contiguous Finished Genome Sequence of Streptomyces parvulus 2297 Integrated Site-Specifically with Actinophage R4.</title>
        <authorList>
            <person name="Nishizawa T."/>
            <person name="Miura T."/>
            <person name="Harada C."/>
            <person name="Guo Y."/>
            <person name="Narisawa K."/>
            <person name="Ohta H."/>
            <person name="Takahashi H."/>
            <person name="Shirai M."/>
        </authorList>
    </citation>
    <scope>NUCLEOTIDE SEQUENCE [LARGE SCALE GENOMIC DNA]</scope>
    <source>
        <strain evidence="1 2">2297</strain>
        <plasmid evidence="2">pspa1</plasmid>
    </source>
</reference>
<dbReference type="PROSITE" id="PS51318">
    <property type="entry name" value="TAT"/>
    <property type="match status" value="1"/>
</dbReference>
<keyword evidence="1" id="KW-0614">Plasmid</keyword>
<name>A0A191VAQ6_9ACTN</name>
<keyword evidence="1" id="KW-0378">Hydrolase</keyword>
<dbReference type="GO" id="GO:0016787">
    <property type="term" value="F:hydrolase activity"/>
    <property type="evidence" value="ECO:0007669"/>
    <property type="project" value="UniProtKB-KW"/>
</dbReference>
<dbReference type="PANTHER" id="PTHR43798">
    <property type="entry name" value="MONOACYLGLYCEROL LIPASE"/>
    <property type="match status" value="1"/>
</dbReference>
<dbReference type="RefSeq" id="WP_064732336.1">
    <property type="nucleotide sequence ID" value="NZ_BMRX01000024.1"/>
</dbReference>
<dbReference type="PRINTS" id="PR00412">
    <property type="entry name" value="EPOXHYDRLASE"/>
</dbReference>
<dbReference type="InterPro" id="IPR029058">
    <property type="entry name" value="AB_hydrolase_fold"/>
</dbReference>
<dbReference type="AlphaFoldDB" id="A0A191VAQ6"/>
<proteinExistence type="predicted"/>
<dbReference type="InterPro" id="IPR006311">
    <property type="entry name" value="TAT_signal"/>
</dbReference>
<dbReference type="InterPro" id="IPR050266">
    <property type="entry name" value="AB_hydrolase_sf"/>
</dbReference>
<organism evidence="1 2">
    <name type="scientific">Streptomyces parvulus</name>
    <dbReference type="NCBI Taxonomy" id="146923"/>
    <lineage>
        <taxon>Bacteria</taxon>
        <taxon>Bacillati</taxon>
        <taxon>Actinomycetota</taxon>
        <taxon>Actinomycetes</taxon>
        <taxon>Kitasatosporales</taxon>
        <taxon>Streptomycetaceae</taxon>
        <taxon>Streptomyces</taxon>
    </lineage>
</organism>
<dbReference type="SUPFAM" id="SSF53474">
    <property type="entry name" value="alpha/beta-Hydrolases"/>
    <property type="match status" value="1"/>
</dbReference>
<accession>A0A191VAQ6</accession>
<dbReference type="KEGG" id="spav:Spa2297_33485"/>
<dbReference type="Gene3D" id="3.40.50.1820">
    <property type="entry name" value="alpha/beta hydrolase"/>
    <property type="match status" value="1"/>
</dbReference>
<protein>
    <submittedName>
        <fullName evidence="1">Alpha/beta hydrolase</fullName>
    </submittedName>
</protein>
<dbReference type="InterPro" id="IPR000639">
    <property type="entry name" value="Epox_hydrolase-like"/>
</dbReference>